<sequence length="139" mass="14964">MSRAPISSHATSAAGLITMQSNAEAQVLPSSTAADFHTPMQTPVTQCGPGQAETPKKKKKKPKKKKKQAAAEGSGSGSEQSKGWHDPFDAQMSYIDAIKQGGRNEDHYSNRRDDATPGRTEKVAKMEGLMDGSKVCNMW</sequence>
<dbReference type="Proteomes" id="UP000799771">
    <property type="component" value="Unassembled WGS sequence"/>
</dbReference>
<dbReference type="AlphaFoldDB" id="A0A6A6AIW9"/>
<evidence type="ECO:0000256" key="1">
    <source>
        <dbReference type="SAM" id="MobiDB-lite"/>
    </source>
</evidence>
<name>A0A6A6AIW9_9PLEO</name>
<evidence type="ECO:0000313" key="3">
    <source>
        <dbReference type="Proteomes" id="UP000799771"/>
    </source>
</evidence>
<feature type="region of interest" description="Disordered" evidence="1">
    <location>
        <begin position="28"/>
        <end position="120"/>
    </location>
</feature>
<keyword evidence="3" id="KW-1185">Reference proteome</keyword>
<protein>
    <submittedName>
        <fullName evidence="2">Uncharacterized protein</fullName>
    </submittedName>
</protein>
<feature type="compositionally biased region" description="Basic residues" evidence="1">
    <location>
        <begin position="56"/>
        <end position="68"/>
    </location>
</feature>
<dbReference type="GeneID" id="54408321"/>
<gene>
    <name evidence="2" type="ORF">P153DRAFT_365770</name>
</gene>
<organism evidence="2 3">
    <name type="scientific">Dothidotthia symphoricarpi CBS 119687</name>
    <dbReference type="NCBI Taxonomy" id="1392245"/>
    <lineage>
        <taxon>Eukaryota</taxon>
        <taxon>Fungi</taxon>
        <taxon>Dikarya</taxon>
        <taxon>Ascomycota</taxon>
        <taxon>Pezizomycotina</taxon>
        <taxon>Dothideomycetes</taxon>
        <taxon>Pleosporomycetidae</taxon>
        <taxon>Pleosporales</taxon>
        <taxon>Dothidotthiaceae</taxon>
        <taxon>Dothidotthia</taxon>
    </lineage>
</organism>
<accession>A0A6A6AIW9</accession>
<evidence type="ECO:0000313" key="2">
    <source>
        <dbReference type="EMBL" id="KAF2131173.1"/>
    </source>
</evidence>
<proteinExistence type="predicted"/>
<feature type="compositionally biased region" description="Low complexity" evidence="1">
    <location>
        <begin position="70"/>
        <end position="81"/>
    </location>
</feature>
<feature type="compositionally biased region" description="Basic and acidic residues" evidence="1">
    <location>
        <begin position="102"/>
        <end position="120"/>
    </location>
</feature>
<reference evidence="2" key="1">
    <citation type="journal article" date="2020" name="Stud. Mycol.">
        <title>101 Dothideomycetes genomes: a test case for predicting lifestyles and emergence of pathogens.</title>
        <authorList>
            <person name="Haridas S."/>
            <person name="Albert R."/>
            <person name="Binder M."/>
            <person name="Bloem J."/>
            <person name="Labutti K."/>
            <person name="Salamov A."/>
            <person name="Andreopoulos B."/>
            <person name="Baker S."/>
            <person name="Barry K."/>
            <person name="Bills G."/>
            <person name="Bluhm B."/>
            <person name="Cannon C."/>
            <person name="Castanera R."/>
            <person name="Culley D."/>
            <person name="Daum C."/>
            <person name="Ezra D."/>
            <person name="Gonzalez J."/>
            <person name="Henrissat B."/>
            <person name="Kuo A."/>
            <person name="Liang C."/>
            <person name="Lipzen A."/>
            <person name="Lutzoni F."/>
            <person name="Magnuson J."/>
            <person name="Mondo S."/>
            <person name="Nolan M."/>
            <person name="Ohm R."/>
            <person name="Pangilinan J."/>
            <person name="Park H.-J."/>
            <person name="Ramirez L."/>
            <person name="Alfaro M."/>
            <person name="Sun H."/>
            <person name="Tritt A."/>
            <person name="Yoshinaga Y."/>
            <person name="Zwiers L.-H."/>
            <person name="Turgeon B."/>
            <person name="Goodwin S."/>
            <person name="Spatafora J."/>
            <person name="Crous P."/>
            <person name="Grigoriev I."/>
        </authorList>
    </citation>
    <scope>NUCLEOTIDE SEQUENCE</scope>
    <source>
        <strain evidence="2">CBS 119687</strain>
    </source>
</reference>
<dbReference type="EMBL" id="ML977503">
    <property type="protein sequence ID" value="KAF2131173.1"/>
    <property type="molecule type" value="Genomic_DNA"/>
</dbReference>
<feature type="compositionally biased region" description="Polar residues" evidence="1">
    <location>
        <begin position="28"/>
        <end position="45"/>
    </location>
</feature>
<dbReference type="RefSeq" id="XP_033525560.1">
    <property type="nucleotide sequence ID" value="XM_033667889.1"/>
</dbReference>